<dbReference type="GO" id="GO:0005886">
    <property type="term" value="C:plasma membrane"/>
    <property type="evidence" value="ECO:0007669"/>
    <property type="project" value="TreeGrafter"/>
</dbReference>
<dbReference type="GO" id="GO:0043842">
    <property type="term" value="F:Kdo transferase activity"/>
    <property type="evidence" value="ECO:0007669"/>
    <property type="project" value="UniProtKB-EC"/>
</dbReference>
<dbReference type="InterPro" id="IPR007507">
    <property type="entry name" value="Glycos_transf_N"/>
</dbReference>
<sequence>MRFFYTLSVHLYTFAIRLASLSGNRKAKLWLSGRKSQKKIFSTLHHDKKWLWFHVSSLGEFEQGRPLIEYYRSHNAEFSILLTFFSPSGFEVRKNYKEADLVLYLPSDTPAHARKLVSNFNIAAAFFVKYDFWFNYLRELKKSGIPLYLISGIFRKKQHFFKWYGGWQRRQLAAFTHFFAQNELSAQLLENAGYNNVTITGDTRFDRVVKIAGEAKSFPEIEQFIQHKQVYMAGSSWEPDEKFILRLIQQMPETKFIIVPHEIDEQRITRLKQSLPCPASLYSEKDQPGFADNQVLIINTIGMLSSLYRYATIAHIGNGFGSGIHNTLEAAVYGVPVIFGPNYQKFQEAKDLIKCGGGFSFADEMKYSEICKTLLNNGSSRKAASENARQYVLNNAGATIMISGLINF</sequence>
<dbReference type="Gene3D" id="3.40.50.2000">
    <property type="entry name" value="Glycogen Phosphorylase B"/>
    <property type="match status" value="1"/>
</dbReference>
<reference evidence="3" key="1">
    <citation type="submission" date="2019-08" db="EMBL/GenBank/DDBJ databases">
        <authorList>
            <person name="Kucharzyk K."/>
            <person name="Murdoch R.W."/>
            <person name="Higgins S."/>
            <person name="Loffler F."/>
        </authorList>
    </citation>
    <scope>NUCLEOTIDE SEQUENCE</scope>
</reference>
<dbReference type="EMBL" id="VSSQ01001169">
    <property type="protein sequence ID" value="MPM05832.1"/>
    <property type="molecule type" value="Genomic_DNA"/>
</dbReference>
<dbReference type="GO" id="GO:0009245">
    <property type="term" value="P:lipid A biosynthetic process"/>
    <property type="evidence" value="ECO:0007669"/>
    <property type="project" value="TreeGrafter"/>
</dbReference>
<protein>
    <submittedName>
        <fullName evidence="3">3-deoxy-D-manno-octulosonic acid transferase</fullName>
        <ecNumber evidence="3">2.4.99.12</ecNumber>
    </submittedName>
</protein>
<dbReference type="PANTHER" id="PTHR42755">
    <property type="entry name" value="3-DEOXY-MANNO-OCTULOSONATE CYTIDYLYLTRANSFERASE"/>
    <property type="match status" value="1"/>
</dbReference>
<evidence type="ECO:0000313" key="3">
    <source>
        <dbReference type="EMBL" id="MPM05832.1"/>
    </source>
</evidence>
<dbReference type="EC" id="2.4.99.12" evidence="3"/>
<gene>
    <name evidence="3" type="primary">waaA_7</name>
    <name evidence="3" type="ORF">SDC9_52127</name>
</gene>
<keyword evidence="3" id="KW-0328">Glycosyltransferase</keyword>
<name>A0A644WQ16_9ZZZZ</name>
<dbReference type="Pfam" id="PF04413">
    <property type="entry name" value="Glycos_transf_N"/>
    <property type="match status" value="1"/>
</dbReference>
<dbReference type="Gene3D" id="3.40.50.11720">
    <property type="entry name" value="3-Deoxy-D-manno-octulosonic-acid transferase, N-terminal domain"/>
    <property type="match status" value="1"/>
</dbReference>
<evidence type="ECO:0000259" key="2">
    <source>
        <dbReference type="Pfam" id="PF04413"/>
    </source>
</evidence>
<organism evidence="3">
    <name type="scientific">bioreactor metagenome</name>
    <dbReference type="NCBI Taxonomy" id="1076179"/>
    <lineage>
        <taxon>unclassified sequences</taxon>
        <taxon>metagenomes</taxon>
        <taxon>ecological metagenomes</taxon>
    </lineage>
</organism>
<dbReference type="PANTHER" id="PTHR42755:SF1">
    <property type="entry name" value="3-DEOXY-D-MANNO-OCTULOSONIC ACID TRANSFERASE, MITOCHONDRIAL-RELATED"/>
    <property type="match status" value="1"/>
</dbReference>
<feature type="domain" description="3-deoxy-D-manno-octulosonic-acid transferase N-terminal" evidence="2">
    <location>
        <begin position="45"/>
        <end position="206"/>
    </location>
</feature>
<proteinExistence type="predicted"/>
<evidence type="ECO:0000256" key="1">
    <source>
        <dbReference type="ARBA" id="ARBA00022679"/>
    </source>
</evidence>
<dbReference type="InterPro" id="IPR039901">
    <property type="entry name" value="Kdotransferase"/>
</dbReference>
<dbReference type="AlphaFoldDB" id="A0A644WQ16"/>
<comment type="caution">
    <text evidence="3">The sequence shown here is derived from an EMBL/GenBank/DDBJ whole genome shotgun (WGS) entry which is preliminary data.</text>
</comment>
<dbReference type="SUPFAM" id="SSF53756">
    <property type="entry name" value="UDP-Glycosyltransferase/glycogen phosphorylase"/>
    <property type="match status" value="1"/>
</dbReference>
<accession>A0A644WQ16</accession>
<keyword evidence="1 3" id="KW-0808">Transferase</keyword>
<dbReference type="InterPro" id="IPR038107">
    <property type="entry name" value="Glycos_transf_N_sf"/>
</dbReference>